<dbReference type="AlphaFoldDB" id="A0A396GWF4"/>
<dbReference type="Proteomes" id="UP000265566">
    <property type="component" value="Chromosome 8"/>
</dbReference>
<reference evidence="2" key="1">
    <citation type="journal article" date="2018" name="Nat. Plants">
        <title>Whole-genome landscape of Medicago truncatula symbiotic genes.</title>
        <authorList>
            <person name="Pecrix Y."/>
            <person name="Staton S.E."/>
            <person name="Sallet E."/>
            <person name="Lelandais-Briere C."/>
            <person name="Moreau S."/>
            <person name="Carrere S."/>
            <person name="Blein T."/>
            <person name="Jardinaud M.F."/>
            <person name="Latrasse D."/>
            <person name="Zouine M."/>
            <person name="Zahm M."/>
            <person name="Kreplak J."/>
            <person name="Mayjonade B."/>
            <person name="Satge C."/>
            <person name="Perez M."/>
            <person name="Cauet S."/>
            <person name="Marande W."/>
            <person name="Chantry-Darmon C."/>
            <person name="Lopez-Roques C."/>
            <person name="Bouchez O."/>
            <person name="Berard A."/>
            <person name="Debelle F."/>
            <person name="Munos S."/>
            <person name="Bendahmane A."/>
            <person name="Berges H."/>
            <person name="Niebel A."/>
            <person name="Buitink J."/>
            <person name="Frugier F."/>
            <person name="Benhamed M."/>
            <person name="Crespi M."/>
            <person name="Gouzy J."/>
            <person name="Gamas P."/>
        </authorList>
    </citation>
    <scope>NUCLEOTIDE SEQUENCE [LARGE SCALE GENOMIC DNA]</scope>
    <source>
        <strain evidence="2">cv. Jemalong A17</strain>
    </source>
</reference>
<evidence type="ECO:0000313" key="1">
    <source>
        <dbReference type="EMBL" id="RHN42947.1"/>
    </source>
</evidence>
<protein>
    <submittedName>
        <fullName evidence="1">Uncharacterized protein</fullName>
    </submittedName>
</protein>
<comment type="caution">
    <text evidence="1">The sequence shown here is derived from an EMBL/GenBank/DDBJ whole genome shotgun (WGS) entry which is preliminary data.</text>
</comment>
<sequence length="78" mass="9065">MYLFGCSQPYCEHINLYYIKGHDLINEFVERSSFCLCSCYVVIGMLWIQPTRKQDLVFLAHVMLSILSSLICTLVCCF</sequence>
<gene>
    <name evidence="1" type="ORF">MtrunA17_Chr8g0382511</name>
</gene>
<name>A0A396GWF4_MEDTR</name>
<dbReference type="Gramene" id="rna49458">
    <property type="protein sequence ID" value="RHN42947.1"/>
    <property type="gene ID" value="gene49458"/>
</dbReference>
<dbReference type="EMBL" id="PSQE01000008">
    <property type="protein sequence ID" value="RHN42947.1"/>
    <property type="molecule type" value="Genomic_DNA"/>
</dbReference>
<organism evidence="1 2">
    <name type="scientific">Medicago truncatula</name>
    <name type="common">Barrel medic</name>
    <name type="synonym">Medicago tribuloides</name>
    <dbReference type="NCBI Taxonomy" id="3880"/>
    <lineage>
        <taxon>Eukaryota</taxon>
        <taxon>Viridiplantae</taxon>
        <taxon>Streptophyta</taxon>
        <taxon>Embryophyta</taxon>
        <taxon>Tracheophyta</taxon>
        <taxon>Spermatophyta</taxon>
        <taxon>Magnoliopsida</taxon>
        <taxon>eudicotyledons</taxon>
        <taxon>Gunneridae</taxon>
        <taxon>Pentapetalae</taxon>
        <taxon>rosids</taxon>
        <taxon>fabids</taxon>
        <taxon>Fabales</taxon>
        <taxon>Fabaceae</taxon>
        <taxon>Papilionoideae</taxon>
        <taxon>50 kb inversion clade</taxon>
        <taxon>NPAAA clade</taxon>
        <taxon>Hologalegina</taxon>
        <taxon>IRL clade</taxon>
        <taxon>Trifolieae</taxon>
        <taxon>Medicago</taxon>
    </lineage>
</organism>
<evidence type="ECO:0000313" key="2">
    <source>
        <dbReference type="Proteomes" id="UP000265566"/>
    </source>
</evidence>
<accession>A0A396GWF4</accession>
<proteinExistence type="predicted"/>